<dbReference type="PANTHER" id="PTHR46825:SF7">
    <property type="entry name" value="D-ALANYL-D-ALANINE CARBOXYPEPTIDASE"/>
    <property type="match status" value="1"/>
</dbReference>
<feature type="domain" description="Beta-lactamase-related" evidence="1">
    <location>
        <begin position="15"/>
        <end position="337"/>
    </location>
</feature>
<dbReference type="InterPro" id="IPR012338">
    <property type="entry name" value="Beta-lactam/transpept-like"/>
</dbReference>
<dbReference type="SUPFAM" id="SSF56601">
    <property type="entry name" value="beta-lactamase/transpeptidase-like"/>
    <property type="match status" value="1"/>
</dbReference>
<accession>A0A9E3HB15</accession>
<dbReference type="InterPro" id="IPR050491">
    <property type="entry name" value="AmpC-like"/>
</dbReference>
<proteinExistence type="predicted"/>
<dbReference type="Pfam" id="PF00144">
    <property type="entry name" value="Beta-lactamase"/>
    <property type="match status" value="1"/>
</dbReference>
<organism evidence="2 3">
    <name type="scientific">Pelatocladus maniniholoensis HA4357-MV3</name>
    <dbReference type="NCBI Taxonomy" id="1117104"/>
    <lineage>
        <taxon>Bacteria</taxon>
        <taxon>Bacillati</taxon>
        <taxon>Cyanobacteriota</taxon>
        <taxon>Cyanophyceae</taxon>
        <taxon>Nostocales</taxon>
        <taxon>Nostocaceae</taxon>
        <taxon>Pelatocladus</taxon>
    </lineage>
</organism>
<evidence type="ECO:0000313" key="2">
    <source>
        <dbReference type="EMBL" id="MBW4434093.1"/>
    </source>
</evidence>
<evidence type="ECO:0000313" key="3">
    <source>
        <dbReference type="Proteomes" id="UP000813215"/>
    </source>
</evidence>
<dbReference type="Proteomes" id="UP000813215">
    <property type="component" value="Unassembled WGS sequence"/>
</dbReference>
<dbReference type="PANTHER" id="PTHR46825">
    <property type="entry name" value="D-ALANYL-D-ALANINE-CARBOXYPEPTIDASE/ENDOPEPTIDASE AMPH"/>
    <property type="match status" value="1"/>
</dbReference>
<evidence type="ECO:0000259" key="1">
    <source>
        <dbReference type="Pfam" id="PF00144"/>
    </source>
</evidence>
<comment type="caution">
    <text evidence="2">The sequence shown here is derived from an EMBL/GenBank/DDBJ whole genome shotgun (WGS) entry which is preliminary data.</text>
</comment>
<dbReference type="InterPro" id="IPR001466">
    <property type="entry name" value="Beta-lactam-related"/>
</dbReference>
<dbReference type="Gene3D" id="3.40.710.10">
    <property type="entry name" value="DD-peptidase/beta-lactamase superfamily"/>
    <property type="match status" value="1"/>
</dbReference>
<reference evidence="2" key="2">
    <citation type="journal article" date="2022" name="Microbiol. Resour. Announc.">
        <title>Metagenome Sequencing to Explore Phylogenomics of Terrestrial Cyanobacteria.</title>
        <authorList>
            <person name="Ward R.D."/>
            <person name="Stajich J.E."/>
            <person name="Johansen J.R."/>
            <person name="Huntemann M."/>
            <person name="Clum A."/>
            <person name="Foster B."/>
            <person name="Foster B."/>
            <person name="Roux S."/>
            <person name="Palaniappan K."/>
            <person name="Varghese N."/>
            <person name="Mukherjee S."/>
            <person name="Reddy T.B.K."/>
            <person name="Daum C."/>
            <person name="Copeland A."/>
            <person name="Chen I.A."/>
            <person name="Ivanova N.N."/>
            <person name="Kyrpides N.C."/>
            <person name="Shapiro N."/>
            <person name="Eloe-Fadrosh E.A."/>
            <person name="Pietrasiak N."/>
        </authorList>
    </citation>
    <scope>NUCLEOTIDE SEQUENCE</scope>
    <source>
        <strain evidence="2">HA4357-MV3</strain>
    </source>
</reference>
<reference evidence="2" key="1">
    <citation type="submission" date="2021-05" db="EMBL/GenBank/DDBJ databases">
        <authorList>
            <person name="Pietrasiak N."/>
            <person name="Ward R."/>
            <person name="Stajich J.E."/>
            <person name="Kurbessoian T."/>
        </authorList>
    </citation>
    <scope>NUCLEOTIDE SEQUENCE</scope>
    <source>
        <strain evidence="2">HA4357-MV3</strain>
    </source>
</reference>
<sequence length="360" mass="39505">MEQDLREQLKLIVGQSLSESQTPGAAIAIRINGQAFLETGIGYQDHEHQVSLPTDANFYIYSITKTLIATASLHLVGEGFLELDAPVQNYLTDFPLDLSVTLRQLLSHTSGLPDYGGVPAYSEAIKANPSYPWSTEAFLDLAYRQGLQFVPGKGWAYSNIGYLLLKCILEKTTGLSIQKLLNKIIFSPLSLKKTFVPTTLYDVDELTPGYTAFFSGDQLQDMTRIYHPAWVAHSVVISTAPELAKIIDALFTGQILDLSLVEQMSRPIHNLGKYKLFENLGYGLGLFVDTESSHGKVKGHTGEGPGYSVAAFHFPRLAGYGTTIAALVNRDKSDYGLALVYKIADVIESIPAIRNCGYTN</sequence>
<name>A0A9E3HB15_9NOST</name>
<gene>
    <name evidence="2" type="ORF">KME28_20850</name>
</gene>
<dbReference type="EMBL" id="JAHHHW010000119">
    <property type="protein sequence ID" value="MBW4434093.1"/>
    <property type="molecule type" value="Genomic_DNA"/>
</dbReference>
<protein>
    <submittedName>
        <fullName evidence="2">Beta-lactamase family protein</fullName>
    </submittedName>
</protein>
<dbReference type="AlphaFoldDB" id="A0A9E3HB15"/>